<keyword evidence="1" id="KW-0472">Membrane</keyword>
<dbReference type="RefSeq" id="WP_211596903.1">
    <property type="nucleotide sequence ID" value="NZ_JAGRQI010000001.1"/>
</dbReference>
<accession>A0AAW8CCT1</accession>
<organism evidence="2 3">
    <name type="scientific">Pasteurella atlantica</name>
    <dbReference type="NCBI Taxonomy" id="2827233"/>
    <lineage>
        <taxon>Bacteria</taxon>
        <taxon>Pseudomonadati</taxon>
        <taxon>Pseudomonadota</taxon>
        <taxon>Gammaproteobacteria</taxon>
        <taxon>Pasteurellales</taxon>
        <taxon>Pasteurellaceae</taxon>
        <taxon>Pasteurella</taxon>
    </lineage>
</organism>
<evidence type="ECO:0000313" key="3">
    <source>
        <dbReference type="Proteomes" id="UP001230466"/>
    </source>
</evidence>
<sequence length="163" mass="18462">MSQTTLTPDIQAQLEQLKDIHLPAPISWWPLAIGWWILIAIALISFIAGIWWWFKKSSRLKKSVLAELHGLPSDNPILFISELSALLRRVAIYRYGQAYSVHNLSGQKWANFLNQGDKGIAMPLANMIANAPYSNNVSSGFDANALRQEAERWIVHQLKRGKK</sequence>
<evidence type="ECO:0000256" key="1">
    <source>
        <dbReference type="SAM" id="Phobius"/>
    </source>
</evidence>
<evidence type="ECO:0000313" key="2">
    <source>
        <dbReference type="EMBL" id="MDP8186240.1"/>
    </source>
</evidence>
<keyword evidence="1" id="KW-1133">Transmembrane helix</keyword>
<dbReference type="InterPro" id="IPR025489">
    <property type="entry name" value="DUF4381"/>
</dbReference>
<name>A0AAW8CCT1_9PAST</name>
<dbReference type="AlphaFoldDB" id="A0AAW8CCT1"/>
<gene>
    <name evidence="2" type="ORF">QJU78_00380</name>
</gene>
<comment type="caution">
    <text evidence="2">The sequence shown here is derived from an EMBL/GenBank/DDBJ whole genome shotgun (WGS) entry which is preliminary data.</text>
</comment>
<dbReference type="Pfam" id="PF14316">
    <property type="entry name" value="DUF4381"/>
    <property type="match status" value="1"/>
</dbReference>
<keyword evidence="1" id="KW-0812">Transmembrane</keyword>
<proteinExistence type="predicted"/>
<protein>
    <submittedName>
        <fullName evidence="2">DUF4381 domain-containing protein</fullName>
    </submittedName>
</protein>
<dbReference type="EMBL" id="JASAYJ010000001">
    <property type="protein sequence ID" value="MDP8186240.1"/>
    <property type="molecule type" value="Genomic_DNA"/>
</dbReference>
<feature type="transmembrane region" description="Helical" evidence="1">
    <location>
        <begin position="33"/>
        <end position="54"/>
    </location>
</feature>
<dbReference type="Proteomes" id="UP001230466">
    <property type="component" value="Unassembled WGS sequence"/>
</dbReference>
<reference evidence="2" key="1">
    <citation type="journal article" date="2023" name="Front. Microbiol.">
        <title>Phylogeography and host specificity of Pasteurellaceae pathogenic to sea-farmed fish in the north-east Atlantic.</title>
        <authorList>
            <person name="Gulla S."/>
            <person name="Colquhoun D.J."/>
            <person name="Olsen A.B."/>
            <person name="Spilsberg B."/>
            <person name="Lagesen K."/>
            <person name="Aakesson C.P."/>
            <person name="Strom S."/>
            <person name="Manji F."/>
            <person name="Birkbeck T.H."/>
            <person name="Nilsen H.K."/>
        </authorList>
    </citation>
    <scope>NUCLEOTIDE SEQUENCE</scope>
    <source>
        <strain evidence="2">VIB1234</strain>
    </source>
</reference>